<dbReference type="Gene3D" id="3.30.70.1280">
    <property type="entry name" value="SP0830-like domains"/>
    <property type="match status" value="1"/>
</dbReference>
<dbReference type="SUPFAM" id="SSF160379">
    <property type="entry name" value="SP0830-like"/>
    <property type="match status" value="1"/>
</dbReference>
<sequence>MGVYVVLFRGVGGATQLPTAPLRAALTEAGFEDVATYINSGNAVLRSARPRDETVEAIAKICAERFGFAKAVYAIPREGWARLIRNNPFEVEAGAGKFLHAAWLAETPEKQAVGALESLSVDGDGFAVVGDVAYLSTPRGFSKSRLAERFDKLIGVPNTARNWNTVLKLMELAERLG</sequence>
<dbReference type="Proteomes" id="UP001181622">
    <property type="component" value="Unassembled WGS sequence"/>
</dbReference>
<organism evidence="1 2">
    <name type="scientific">Chelatococcus sambhunathii</name>
    <dbReference type="NCBI Taxonomy" id="363953"/>
    <lineage>
        <taxon>Bacteria</taxon>
        <taxon>Pseudomonadati</taxon>
        <taxon>Pseudomonadota</taxon>
        <taxon>Alphaproteobacteria</taxon>
        <taxon>Hyphomicrobiales</taxon>
        <taxon>Chelatococcaceae</taxon>
        <taxon>Chelatococcus</taxon>
    </lineage>
</organism>
<reference evidence="1" key="1">
    <citation type="submission" date="2020-10" db="EMBL/GenBank/DDBJ databases">
        <authorList>
            <person name="Abbas A."/>
            <person name="Razzaq R."/>
            <person name="Waqas M."/>
            <person name="Abbas N."/>
            <person name="Nielsen T.K."/>
            <person name="Hansen L.H."/>
            <person name="Hussain S."/>
            <person name="Shahid M."/>
        </authorList>
    </citation>
    <scope>NUCLEOTIDE SEQUENCE</scope>
    <source>
        <strain evidence="1">S14</strain>
    </source>
</reference>
<dbReference type="RefSeq" id="WP_309388711.1">
    <property type="nucleotide sequence ID" value="NZ_JADBEO010000004.1"/>
</dbReference>
<dbReference type="EMBL" id="JADBEO010000004">
    <property type="protein sequence ID" value="MDR4305592.1"/>
    <property type="molecule type" value="Genomic_DNA"/>
</dbReference>
<keyword evidence="2" id="KW-1185">Reference proteome</keyword>
<dbReference type="PANTHER" id="PTHR36439:SF1">
    <property type="entry name" value="DUF1697 DOMAIN-CONTAINING PROTEIN"/>
    <property type="match status" value="1"/>
</dbReference>
<protein>
    <submittedName>
        <fullName evidence="1">DUF1697 domain-containing protein</fullName>
    </submittedName>
</protein>
<dbReference type="PANTHER" id="PTHR36439">
    <property type="entry name" value="BLL4334 PROTEIN"/>
    <property type="match status" value="1"/>
</dbReference>
<proteinExistence type="predicted"/>
<comment type="caution">
    <text evidence="1">The sequence shown here is derived from an EMBL/GenBank/DDBJ whole genome shotgun (WGS) entry which is preliminary data.</text>
</comment>
<dbReference type="Pfam" id="PF08002">
    <property type="entry name" value="DUF1697"/>
    <property type="match status" value="1"/>
</dbReference>
<accession>A0ABU1DBV1</accession>
<evidence type="ECO:0000313" key="1">
    <source>
        <dbReference type="EMBL" id="MDR4305592.1"/>
    </source>
</evidence>
<gene>
    <name evidence="1" type="ORF">IHQ68_03010</name>
</gene>
<evidence type="ECO:0000313" key="2">
    <source>
        <dbReference type="Proteomes" id="UP001181622"/>
    </source>
</evidence>
<dbReference type="InterPro" id="IPR012545">
    <property type="entry name" value="DUF1697"/>
</dbReference>
<name>A0ABU1DBV1_9HYPH</name>
<dbReference type="PIRSF" id="PIRSF008502">
    <property type="entry name" value="UCP008502"/>
    <property type="match status" value="1"/>
</dbReference>